<accession>A0A9D9HDM1</accession>
<comment type="caution">
    <text evidence="3">The sequence shown here is derived from an EMBL/GenBank/DDBJ whole genome shotgun (WGS) entry which is preliminary data.</text>
</comment>
<gene>
    <name evidence="3" type="ORF">IAC23_10205</name>
</gene>
<dbReference type="AlphaFoldDB" id="A0A9D9HDM1"/>
<dbReference type="Proteomes" id="UP000823619">
    <property type="component" value="Unassembled WGS sequence"/>
</dbReference>
<evidence type="ECO:0000256" key="2">
    <source>
        <dbReference type="SAM" id="SignalP"/>
    </source>
</evidence>
<organism evidence="3 4">
    <name type="scientific">Candidatus Cryptobacteroides merdavium</name>
    <dbReference type="NCBI Taxonomy" id="2840769"/>
    <lineage>
        <taxon>Bacteria</taxon>
        <taxon>Pseudomonadati</taxon>
        <taxon>Bacteroidota</taxon>
        <taxon>Bacteroidia</taxon>
        <taxon>Bacteroidales</taxon>
        <taxon>Candidatus Cryptobacteroides</taxon>
    </lineage>
</organism>
<keyword evidence="2" id="KW-0732">Signal</keyword>
<evidence type="ECO:0000256" key="1">
    <source>
        <dbReference type="SAM" id="MobiDB-lite"/>
    </source>
</evidence>
<reference evidence="3" key="2">
    <citation type="journal article" date="2021" name="PeerJ">
        <title>Extensive microbial diversity within the chicken gut microbiome revealed by metagenomics and culture.</title>
        <authorList>
            <person name="Gilroy R."/>
            <person name="Ravi A."/>
            <person name="Getino M."/>
            <person name="Pursley I."/>
            <person name="Horton D.L."/>
            <person name="Alikhan N.F."/>
            <person name="Baker D."/>
            <person name="Gharbi K."/>
            <person name="Hall N."/>
            <person name="Watson M."/>
            <person name="Adriaenssens E.M."/>
            <person name="Foster-Nyarko E."/>
            <person name="Jarju S."/>
            <person name="Secka A."/>
            <person name="Antonio M."/>
            <person name="Oren A."/>
            <person name="Chaudhuri R.R."/>
            <person name="La Ragione R."/>
            <person name="Hildebrand F."/>
            <person name="Pallen M.J."/>
        </authorList>
    </citation>
    <scope>NUCLEOTIDE SEQUENCE</scope>
    <source>
        <strain evidence="3">D5-748</strain>
    </source>
</reference>
<sequence length="488" mass="53513">MKRVFVAVSLMLSVSAFAQTADTTAVKEDGPKVKQLENEKIDEYRRSSLYSVLVKHSNANYGETIDSVFMMMETPDKFNDHDLAVKSFESSNAKSKKVKESVRGTEKDPNIKDIGAFMDANDVAREMVAKWFDRDPQTGYFDVDLITERGYYDASWKSIEEADANVRGRAMLADAGFDLIGKTFMIVNDITFIDHGENSAKASAGIKAGLSILGAIGSAVTGDNSFQELGDSSGELIGTIANEIAGYKVNIISYLYRLDWNEEMLDRFLTEYWIDESNPDPAKKAAFEASDLFTMSYVGYTMTSAQNVSSKSFSKKPLQEQFLKVCTRALDKAIVELQREYDEFKIKVPIYAVNDDGTVSVKIGLKEGVTEGSSYEVLMKDMSSGVVQYKRVGMLKPVAGKIWDNRFGALEEAEMLEADRKEAEAEAAGSGAGTEQGSEALAQATADEAAETAGLEEGNPYLDSSTFEIVSGAGNIMPGLLVREVKIK</sequence>
<feature type="compositionally biased region" description="Low complexity" evidence="1">
    <location>
        <begin position="426"/>
        <end position="458"/>
    </location>
</feature>
<reference evidence="3" key="1">
    <citation type="submission" date="2020-10" db="EMBL/GenBank/DDBJ databases">
        <authorList>
            <person name="Gilroy R."/>
        </authorList>
    </citation>
    <scope>NUCLEOTIDE SEQUENCE</scope>
    <source>
        <strain evidence="3">D5-748</strain>
    </source>
</reference>
<name>A0A9D9HDM1_9BACT</name>
<dbReference type="EMBL" id="JADIMO010000134">
    <property type="protein sequence ID" value="MBO8446043.1"/>
    <property type="molecule type" value="Genomic_DNA"/>
</dbReference>
<feature type="signal peptide" evidence="2">
    <location>
        <begin position="1"/>
        <end position="18"/>
    </location>
</feature>
<feature type="chain" id="PRO_5038714612" description="Lipoprotein" evidence="2">
    <location>
        <begin position="19"/>
        <end position="488"/>
    </location>
</feature>
<evidence type="ECO:0000313" key="4">
    <source>
        <dbReference type="Proteomes" id="UP000823619"/>
    </source>
</evidence>
<evidence type="ECO:0000313" key="3">
    <source>
        <dbReference type="EMBL" id="MBO8446043.1"/>
    </source>
</evidence>
<evidence type="ECO:0008006" key="5">
    <source>
        <dbReference type="Google" id="ProtNLM"/>
    </source>
</evidence>
<proteinExistence type="predicted"/>
<feature type="region of interest" description="Disordered" evidence="1">
    <location>
        <begin position="418"/>
        <end position="459"/>
    </location>
</feature>
<protein>
    <recommendedName>
        <fullName evidence="5">Lipoprotein</fullName>
    </recommendedName>
</protein>